<keyword evidence="19" id="KW-1185">Reference proteome</keyword>
<evidence type="ECO:0000256" key="1">
    <source>
        <dbReference type="ARBA" id="ARBA00003701"/>
    </source>
</evidence>
<name>A0A158NJ00_ATTCE</name>
<protein>
    <recommendedName>
        <fullName evidence="15">Microsomal glutathione S-transferase 1</fullName>
        <ecNumber evidence="5">2.5.1.18</ecNumber>
    </recommendedName>
</protein>
<evidence type="ECO:0000256" key="17">
    <source>
        <dbReference type="SAM" id="Phobius"/>
    </source>
</evidence>
<organism evidence="18 19">
    <name type="scientific">Atta cephalotes</name>
    <name type="common">Leafcutter ant</name>
    <dbReference type="NCBI Taxonomy" id="12957"/>
    <lineage>
        <taxon>Eukaryota</taxon>
        <taxon>Metazoa</taxon>
        <taxon>Ecdysozoa</taxon>
        <taxon>Arthropoda</taxon>
        <taxon>Hexapoda</taxon>
        <taxon>Insecta</taxon>
        <taxon>Pterygota</taxon>
        <taxon>Neoptera</taxon>
        <taxon>Endopterygota</taxon>
        <taxon>Hymenoptera</taxon>
        <taxon>Apocrita</taxon>
        <taxon>Aculeata</taxon>
        <taxon>Formicoidea</taxon>
        <taxon>Formicidae</taxon>
        <taxon>Myrmicinae</taxon>
        <taxon>Atta</taxon>
    </lineage>
</organism>
<evidence type="ECO:0000256" key="14">
    <source>
        <dbReference type="ARBA" id="ARBA00038540"/>
    </source>
</evidence>
<feature type="transmembrane region" description="Helical" evidence="17">
    <location>
        <begin position="110"/>
        <end position="129"/>
    </location>
</feature>
<dbReference type="PANTHER" id="PTHR10689">
    <property type="entry name" value="MICROSOMAL GLUTATHIONE S-TRANSFERASE 1"/>
    <property type="match status" value="1"/>
</dbReference>
<dbReference type="InterPro" id="IPR001129">
    <property type="entry name" value="Membr-assoc_MAPEG"/>
</dbReference>
<feature type="transmembrane region" description="Helical" evidence="17">
    <location>
        <begin position="14"/>
        <end position="36"/>
    </location>
</feature>
<dbReference type="GO" id="GO:0005741">
    <property type="term" value="C:mitochondrial outer membrane"/>
    <property type="evidence" value="ECO:0007669"/>
    <property type="project" value="UniProtKB-SubCell"/>
</dbReference>
<comment type="function">
    <text evidence="1">Conjugation of reduced glutathione to a wide number of exogenous and endogenous hydrophobic electrophiles.</text>
</comment>
<evidence type="ECO:0000256" key="9">
    <source>
        <dbReference type="ARBA" id="ARBA00022824"/>
    </source>
</evidence>
<dbReference type="EMBL" id="ADTU01017283">
    <property type="status" value="NOT_ANNOTATED_CDS"/>
    <property type="molecule type" value="Genomic_DNA"/>
</dbReference>
<keyword evidence="13 17" id="KW-0472">Membrane</keyword>
<accession>A0A158NJ00</accession>
<keyword evidence="10 17" id="KW-1133">Transmembrane helix</keyword>
<dbReference type="KEGG" id="acep:105620629"/>
<dbReference type="EnsemblMetazoa" id="XM_012202118.1">
    <property type="protein sequence ID" value="XP_012057508.1"/>
    <property type="gene ID" value="LOC105620629"/>
</dbReference>
<evidence type="ECO:0000256" key="15">
    <source>
        <dbReference type="ARBA" id="ARBA00039397"/>
    </source>
</evidence>
<evidence type="ECO:0000256" key="6">
    <source>
        <dbReference type="ARBA" id="ARBA00022679"/>
    </source>
</evidence>
<dbReference type="InterPro" id="IPR023352">
    <property type="entry name" value="MAPEG-like_dom_sf"/>
</dbReference>
<evidence type="ECO:0000256" key="2">
    <source>
        <dbReference type="ARBA" id="ARBA00004294"/>
    </source>
</evidence>
<keyword evidence="8" id="KW-1000">Mitochondrion outer membrane</keyword>
<evidence type="ECO:0000256" key="10">
    <source>
        <dbReference type="ARBA" id="ARBA00022989"/>
    </source>
</evidence>
<reference evidence="18" key="2">
    <citation type="submission" date="2016-04" db="UniProtKB">
        <authorList>
            <consortium name="EnsemblMetazoa"/>
        </authorList>
    </citation>
    <scope>IDENTIFICATION</scope>
</reference>
<evidence type="ECO:0000256" key="5">
    <source>
        <dbReference type="ARBA" id="ARBA00012452"/>
    </source>
</evidence>
<keyword evidence="11" id="KW-0007">Acetylation</keyword>
<evidence type="ECO:0000256" key="3">
    <source>
        <dbReference type="ARBA" id="ARBA00004477"/>
    </source>
</evidence>
<evidence type="ECO:0000256" key="12">
    <source>
        <dbReference type="ARBA" id="ARBA00023128"/>
    </source>
</evidence>
<dbReference type="SUPFAM" id="SSF161084">
    <property type="entry name" value="MAPEG domain-like"/>
    <property type="match status" value="1"/>
</dbReference>
<sequence length="166" mass="19304">MLVNATSEETKDELWWSIYAWWSCVLVLKMMLLTWYTGRIRVREQVIHSNEDAMWMTKKADILFCPTGDGHPDVIRIRNAHRHDIETVLPFLVFTPLWLNVETCNLTVRILIPGFALASILYTLVHMQLLQLSVLWKLSLFITLYCILTFICTIAAVKYSIFIIGV</sequence>
<reference evidence="19" key="1">
    <citation type="journal article" date="2011" name="PLoS Genet.">
        <title>The genome sequence of the leaf-cutter ant Atta cephalotes reveals insights into its obligate symbiotic lifestyle.</title>
        <authorList>
            <person name="Suen G."/>
            <person name="Teiling C."/>
            <person name="Li L."/>
            <person name="Holt C."/>
            <person name="Abouheif E."/>
            <person name="Bornberg-Bauer E."/>
            <person name="Bouffard P."/>
            <person name="Caldera E.J."/>
            <person name="Cash E."/>
            <person name="Cavanaugh A."/>
            <person name="Denas O."/>
            <person name="Elhaik E."/>
            <person name="Fave M.J."/>
            <person name="Gadau J."/>
            <person name="Gibson J.D."/>
            <person name="Graur D."/>
            <person name="Grubbs K.J."/>
            <person name="Hagen D.E."/>
            <person name="Harkins T.T."/>
            <person name="Helmkampf M."/>
            <person name="Hu H."/>
            <person name="Johnson B.R."/>
            <person name="Kim J."/>
            <person name="Marsh S.E."/>
            <person name="Moeller J.A."/>
            <person name="Munoz-Torres M.C."/>
            <person name="Murphy M.C."/>
            <person name="Naughton M.C."/>
            <person name="Nigam S."/>
            <person name="Overson R."/>
            <person name="Rajakumar R."/>
            <person name="Reese J.T."/>
            <person name="Scott J.J."/>
            <person name="Smith C.R."/>
            <person name="Tao S."/>
            <person name="Tsutsui N.D."/>
            <person name="Viljakainen L."/>
            <person name="Wissler L."/>
            <person name="Yandell M.D."/>
            <person name="Zimmer F."/>
            <person name="Taylor J."/>
            <person name="Slater S.C."/>
            <person name="Clifton S.W."/>
            <person name="Warren W.C."/>
            <person name="Elsik C.G."/>
            <person name="Smith C.D."/>
            <person name="Weinstock G.M."/>
            <person name="Gerardo N.M."/>
            <person name="Currie C.R."/>
        </authorList>
    </citation>
    <scope>NUCLEOTIDE SEQUENCE [LARGE SCALE GENOMIC DNA]</scope>
</reference>
<keyword evidence="12" id="KW-0496">Mitochondrion</keyword>
<comment type="catalytic activity">
    <reaction evidence="16">
        <text>RX + glutathione = an S-substituted glutathione + a halide anion + H(+)</text>
        <dbReference type="Rhea" id="RHEA:16437"/>
        <dbReference type="ChEBI" id="CHEBI:15378"/>
        <dbReference type="ChEBI" id="CHEBI:16042"/>
        <dbReference type="ChEBI" id="CHEBI:17792"/>
        <dbReference type="ChEBI" id="CHEBI:57925"/>
        <dbReference type="ChEBI" id="CHEBI:90779"/>
        <dbReference type="EC" id="2.5.1.18"/>
    </reaction>
    <physiologicalReaction direction="left-to-right" evidence="16">
        <dbReference type="Rhea" id="RHEA:16438"/>
    </physiologicalReaction>
</comment>
<comment type="subcellular location">
    <subcellularLocation>
        <location evidence="3">Endoplasmic reticulum membrane</location>
        <topology evidence="3">Multi-pass membrane protein</topology>
    </subcellularLocation>
    <subcellularLocation>
        <location evidence="2">Mitochondrion outer membrane</location>
    </subcellularLocation>
</comment>
<dbReference type="PANTHER" id="PTHR10689:SF6">
    <property type="entry name" value="MICROSOMAL GLUTATHIONE S-TRANSFERASE 1"/>
    <property type="match status" value="1"/>
</dbReference>
<dbReference type="Gene3D" id="1.20.120.550">
    <property type="entry name" value="Membrane associated eicosanoid/glutathione metabolism-like domain"/>
    <property type="match status" value="1"/>
</dbReference>
<evidence type="ECO:0000256" key="13">
    <source>
        <dbReference type="ARBA" id="ARBA00023136"/>
    </source>
</evidence>
<dbReference type="GO" id="GO:0005789">
    <property type="term" value="C:endoplasmic reticulum membrane"/>
    <property type="evidence" value="ECO:0007669"/>
    <property type="project" value="UniProtKB-SubCell"/>
</dbReference>
<dbReference type="Pfam" id="PF01124">
    <property type="entry name" value="MAPEG"/>
    <property type="match status" value="1"/>
</dbReference>
<evidence type="ECO:0000256" key="8">
    <source>
        <dbReference type="ARBA" id="ARBA00022787"/>
    </source>
</evidence>
<dbReference type="EMBL" id="ADTU01017284">
    <property type="status" value="NOT_ANNOTATED_CDS"/>
    <property type="molecule type" value="Genomic_DNA"/>
</dbReference>
<dbReference type="InterPro" id="IPR040162">
    <property type="entry name" value="MGST1-like"/>
</dbReference>
<dbReference type="OrthoDB" id="193139at2759"/>
<evidence type="ECO:0000256" key="11">
    <source>
        <dbReference type="ARBA" id="ARBA00022990"/>
    </source>
</evidence>
<evidence type="ECO:0000256" key="7">
    <source>
        <dbReference type="ARBA" id="ARBA00022692"/>
    </source>
</evidence>
<proteinExistence type="inferred from homology"/>
<dbReference type="EC" id="2.5.1.18" evidence="5"/>
<keyword evidence="9" id="KW-0256">Endoplasmic reticulum</keyword>
<dbReference type="InParanoid" id="A0A158NJ00"/>
<evidence type="ECO:0000313" key="18">
    <source>
        <dbReference type="EnsemblMetazoa" id="XP_012057508.1"/>
    </source>
</evidence>
<comment type="similarity">
    <text evidence="4">Belongs to the MAPEG family.</text>
</comment>
<evidence type="ECO:0000256" key="4">
    <source>
        <dbReference type="ARBA" id="ARBA00010459"/>
    </source>
</evidence>
<dbReference type="Proteomes" id="UP000005205">
    <property type="component" value="Unassembled WGS sequence"/>
</dbReference>
<evidence type="ECO:0000256" key="16">
    <source>
        <dbReference type="ARBA" id="ARBA00049385"/>
    </source>
</evidence>
<evidence type="ECO:0000313" key="19">
    <source>
        <dbReference type="Proteomes" id="UP000005205"/>
    </source>
</evidence>
<keyword evidence="6" id="KW-0808">Transferase</keyword>
<keyword evidence="7 17" id="KW-0812">Transmembrane</keyword>
<gene>
    <name evidence="18" type="primary">105620629</name>
</gene>
<feature type="transmembrane region" description="Helical" evidence="17">
    <location>
        <begin position="135"/>
        <end position="157"/>
    </location>
</feature>
<comment type="subunit">
    <text evidence="14">Homotrimer; The trimer binds only one molecule of glutathione.</text>
</comment>
<dbReference type="eggNOG" id="ENOG502TCIX">
    <property type="taxonomic scope" value="Eukaryota"/>
</dbReference>
<dbReference type="GO" id="GO:0004364">
    <property type="term" value="F:glutathione transferase activity"/>
    <property type="evidence" value="ECO:0007669"/>
    <property type="project" value="UniProtKB-EC"/>
</dbReference>
<dbReference type="AlphaFoldDB" id="A0A158NJ00"/>